<organism evidence="8 9">
    <name type="scientific">Siccibacter turicensis</name>
    <dbReference type="NCBI Taxonomy" id="357233"/>
    <lineage>
        <taxon>Bacteria</taxon>
        <taxon>Pseudomonadati</taxon>
        <taxon>Pseudomonadota</taxon>
        <taxon>Gammaproteobacteria</taxon>
        <taxon>Enterobacterales</taxon>
        <taxon>Enterobacteriaceae</taxon>
        <taxon>Siccibacter</taxon>
    </lineage>
</organism>
<dbReference type="OrthoDB" id="9812260at2"/>
<evidence type="ECO:0000256" key="2">
    <source>
        <dbReference type="ARBA" id="ARBA00004665"/>
    </source>
</evidence>
<keyword evidence="4" id="KW-0547">Nucleotide-binding</keyword>
<dbReference type="PANTHER" id="PTHR45138">
    <property type="entry name" value="REGULATORY COMPONENTS OF SENSORY TRANSDUCTION SYSTEM"/>
    <property type="match status" value="1"/>
</dbReference>
<dbReference type="EMBL" id="PYEP01000002">
    <property type="protein sequence ID" value="PSN08842.1"/>
    <property type="molecule type" value="Genomic_DNA"/>
</dbReference>
<dbReference type="RefSeq" id="WP_106876541.1">
    <property type="nucleotide sequence ID" value="NZ_PYEP01000002.1"/>
</dbReference>
<keyword evidence="6" id="KW-0472">Membrane</keyword>
<dbReference type="PROSITE" id="PS50887">
    <property type="entry name" value="GGDEF"/>
    <property type="match status" value="1"/>
</dbReference>
<dbReference type="CDD" id="cd01949">
    <property type="entry name" value="GGDEF"/>
    <property type="match status" value="1"/>
</dbReference>
<dbReference type="GO" id="GO:0052621">
    <property type="term" value="F:diguanylate cyclase activity"/>
    <property type="evidence" value="ECO:0007669"/>
    <property type="project" value="UniProtKB-EC"/>
</dbReference>
<dbReference type="InterPro" id="IPR050469">
    <property type="entry name" value="Diguanylate_Cyclase"/>
</dbReference>
<keyword evidence="6" id="KW-1133">Transmembrane helix</keyword>
<comment type="catalytic activity">
    <reaction evidence="5">
        <text>2 GTP = 3',3'-c-di-GMP + 2 diphosphate</text>
        <dbReference type="Rhea" id="RHEA:24898"/>
        <dbReference type="ChEBI" id="CHEBI:33019"/>
        <dbReference type="ChEBI" id="CHEBI:37565"/>
        <dbReference type="ChEBI" id="CHEBI:58805"/>
        <dbReference type="EC" id="2.7.7.65"/>
    </reaction>
</comment>
<accession>A0A2P8VMR9</accession>
<feature type="transmembrane region" description="Helical" evidence="6">
    <location>
        <begin position="69"/>
        <end position="87"/>
    </location>
</feature>
<dbReference type="NCBIfam" id="TIGR00254">
    <property type="entry name" value="GGDEF"/>
    <property type="match status" value="1"/>
</dbReference>
<comment type="caution">
    <text evidence="8">The sequence shown here is derived from an EMBL/GenBank/DDBJ whole genome shotgun (WGS) entry which is preliminary data.</text>
</comment>
<dbReference type="GO" id="GO:1902201">
    <property type="term" value="P:negative regulation of bacterial-type flagellum-dependent cell motility"/>
    <property type="evidence" value="ECO:0007669"/>
    <property type="project" value="TreeGrafter"/>
</dbReference>
<dbReference type="InterPro" id="IPR043128">
    <property type="entry name" value="Rev_trsase/Diguanyl_cyclase"/>
</dbReference>
<evidence type="ECO:0000256" key="4">
    <source>
        <dbReference type="ARBA" id="ARBA00023134"/>
    </source>
</evidence>
<dbReference type="EC" id="2.7.7.65" evidence="3"/>
<dbReference type="InterPro" id="IPR000160">
    <property type="entry name" value="GGDEF_dom"/>
</dbReference>
<feature type="domain" description="GGDEF" evidence="7">
    <location>
        <begin position="216"/>
        <end position="350"/>
    </location>
</feature>
<evidence type="ECO:0000256" key="5">
    <source>
        <dbReference type="ARBA" id="ARBA00034247"/>
    </source>
</evidence>
<feature type="transmembrane region" description="Helical" evidence="6">
    <location>
        <begin position="123"/>
        <end position="139"/>
    </location>
</feature>
<dbReference type="FunFam" id="3.30.70.270:FF:000001">
    <property type="entry name" value="Diguanylate cyclase domain protein"/>
    <property type="match status" value="1"/>
</dbReference>
<comment type="cofactor">
    <cofactor evidence="1">
        <name>Mg(2+)</name>
        <dbReference type="ChEBI" id="CHEBI:18420"/>
    </cofactor>
</comment>
<feature type="transmembrane region" description="Helical" evidence="6">
    <location>
        <begin position="99"/>
        <end position="116"/>
    </location>
</feature>
<evidence type="ECO:0000259" key="7">
    <source>
        <dbReference type="PROSITE" id="PS50887"/>
    </source>
</evidence>
<feature type="transmembrane region" description="Helical" evidence="6">
    <location>
        <begin position="44"/>
        <end position="62"/>
    </location>
</feature>
<dbReference type="SMART" id="SM00267">
    <property type="entry name" value="GGDEF"/>
    <property type="match status" value="1"/>
</dbReference>
<dbReference type="InterPro" id="IPR029787">
    <property type="entry name" value="Nucleotide_cyclase"/>
</dbReference>
<sequence>MTLSNWHALIQAKYRLSLRLFLLLNVMSAIFSILSPLYHMRYLALPVLLIAALSTVMLMLDAVNRLKNVDIRVIALTFGMLWAWQIYMKNGIVQDEHATYIMIALLSVLFISAIAFTHNISAFALHSLPVFLTVMWIDAGEHFLQLAYSLAVPVAGIIIQQIIQKRNDAFAQGLMSQLLEEKKRLRDLSLLDPLTGIYNRRGFQSRFDGLPATENEQRYVLLLDIDYFKAYNDHYGHMMGDKALIRVSAAIRDAVRSRDIVARYGGEEFLVLVTCATPALAKQAAERIRQRVYDLHIPHMFNDSVATHVTISIGLAPLTSAGLDEALQAADRALYGAKHQGRNHIFTSEDARAA</sequence>
<dbReference type="Gene3D" id="3.30.70.270">
    <property type="match status" value="1"/>
</dbReference>
<feature type="transmembrane region" description="Helical" evidence="6">
    <location>
        <begin position="20"/>
        <end position="38"/>
    </location>
</feature>
<reference evidence="8 9" key="1">
    <citation type="submission" date="2018-03" db="EMBL/GenBank/DDBJ databases">
        <title>Draft genome sequence of the first documented clinical Siccibacter turicensis isolate in Austria.</title>
        <authorList>
            <person name="Lepuschitz S."/>
            <person name="Pekard-Amenitsch S."/>
            <person name="Haunold R."/>
            <person name="Schill S."/>
            <person name="Mach R."/>
            <person name="Allerberger F."/>
            <person name="Ruppitsch W."/>
            <person name="Forsythe S.J."/>
        </authorList>
    </citation>
    <scope>NUCLEOTIDE SEQUENCE [LARGE SCALE GENOMIC DNA]</scope>
    <source>
        <strain evidence="8 9">6100069499-17</strain>
    </source>
</reference>
<dbReference type="Proteomes" id="UP000240212">
    <property type="component" value="Unassembled WGS sequence"/>
</dbReference>
<gene>
    <name evidence="8" type="ORF">C7G83_05680</name>
</gene>
<dbReference type="GO" id="GO:0005886">
    <property type="term" value="C:plasma membrane"/>
    <property type="evidence" value="ECO:0007669"/>
    <property type="project" value="TreeGrafter"/>
</dbReference>
<dbReference type="GO" id="GO:0005525">
    <property type="term" value="F:GTP binding"/>
    <property type="evidence" value="ECO:0007669"/>
    <property type="project" value="UniProtKB-KW"/>
</dbReference>
<dbReference type="PANTHER" id="PTHR45138:SF9">
    <property type="entry name" value="DIGUANYLATE CYCLASE DGCM-RELATED"/>
    <property type="match status" value="1"/>
</dbReference>
<dbReference type="STRING" id="1388748.GCA_000463155_03294"/>
<evidence type="ECO:0000313" key="8">
    <source>
        <dbReference type="EMBL" id="PSN08842.1"/>
    </source>
</evidence>
<dbReference type="SUPFAM" id="SSF55073">
    <property type="entry name" value="Nucleotide cyclase"/>
    <property type="match status" value="1"/>
</dbReference>
<comment type="pathway">
    <text evidence="2">Purine metabolism; 3',5'-cyclic di-GMP biosynthesis.</text>
</comment>
<dbReference type="AlphaFoldDB" id="A0A2P8VMR9"/>
<keyword evidence="6" id="KW-0812">Transmembrane</keyword>
<evidence type="ECO:0000256" key="6">
    <source>
        <dbReference type="SAM" id="Phobius"/>
    </source>
</evidence>
<dbReference type="Pfam" id="PF00990">
    <property type="entry name" value="GGDEF"/>
    <property type="match status" value="1"/>
</dbReference>
<evidence type="ECO:0000256" key="3">
    <source>
        <dbReference type="ARBA" id="ARBA00012528"/>
    </source>
</evidence>
<evidence type="ECO:0000256" key="1">
    <source>
        <dbReference type="ARBA" id="ARBA00001946"/>
    </source>
</evidence>
<proteinExistence type="predicted"/>
<keyword evidence="4" id="KW-0342">GTP-binding</keyword>
<name>A0A2P8VMR9_9ENTR</name>
<dbReference type="GO" id="GO:0043709">
    <property type="term" value="P:cell adhesion involved in single-species biofilm formation"/>
    <property type="evidence" value="ECO:0007669"/>
    <property type="project" value="TreeGrafter"/>
</dbReference>
<protein>
    <recommendedName>
        <fullName evidence="3">diguanylate cyclase</fullName>
        <ecNumber evidence="3">2.7.7.65</ecNumber>
    </recommendedName>
</protein>
<keyword evidence="9" id="KW-1185">Reference proteome</keyword>
<evidence type="ECO:0000313" key="9">
    <source>
        <dbReference type="Proteomes" id="UP000240212"/>
    </source>
</evidence>